<reference evidence="2 3" key="1">
    <citation type="journal article" date="2016" name="Nat. Commun.">
        <title>Extremotolerant tardigrade genome and improved radiotolerance of human cultured cells by tardigrade-unique protein.</title>
        <authorList>
            <person name="Hashimoto T."/>
            <person name="Horikawa D.D."/>
            <person name="Saito Y."/>
            <person name="Kuwahara H."/>
            <person name="Kozuka-Hata H."/>
            <person name="Shin-I T."/>
            <person name="Minakuchi Y."/>
            <person name="Ohishi K."/>
            <person name="Motoyama A."/>
            <person name="Aizu T."/>
            <person name="Enomoto A."/>
            <person name="Kondo K."/>
            <person name="Tanaka S."/>
            <person name="Hara Y."/>
            <person name="Koshikawa S."/>
            <person name="Sagara H."/>
            <person name="Miura T."/>
            <person name="Yokobori S."/>
            <person name="Miyagawa K."/>
            <person name="Suzuki Y."/>
            <person name="Kubo T."/>
            <person name="Oyama M."/>
            <person name="Kohara Y."/>
            <person name="Fujiyama A."/>
            <person name="Arakawa K."/>
            <person name="Katayama T."/>
            <person name="Toyoda A."/>
            <person name="Kunieda T."/>
        </authorList>
    </citation>
    <scope>NUCLEOTIDE SEQUENCE [LARGE SCALE GENOMIC DNA]</scope>
    <source>
        <strain evidence="2 3">YOKOZUNA-1</strain>
    </source>
</reference>
<feature type="compositionally biased region" description="Basic and acidic residues" evidence="1">
    <location>
        <begin position="1"/>
        <end position="16"/>
    </location>
</feature>
<dbReference type="AlphaFoldDB" id="A0A1D1USA8"/>
<protein>
    <submittedName>
        <fullName evidence="2">Uncharacterized protein</fullName>
    </submittedName>
</protein>
<comment type="caution">
    <text evidence="2">The sequence shown here is derived from an EMBL/GenBank/DDBJ whole genome shotgun (WGS) entry which is preliminary data.</text>
</comment>
<evidence type="ECO:0000256" key="1">
    <source>
        <dbReference type="SAM" id="MobiDB-lite"/>
    </source>
</evidence>
<proteinExistence type="predicted"/>
<gene>
    <name evidence="2" type="primary">RvY_02601-1</name>
    <name evidence="2" type="synonym">RvY_02601.1</name>
    <name evidence="2" type="ORF">RvY_02601</name>
</gene>
<name>A0A1D1USA8_RAMVA</name>
<dbReference type="Proteomes" id="UP000186922">
    <property type="component" value="Unassembled WGS sequence"/>
</dbReference>
<feature type="region of interest" description="Disordered" evidence="1">
    <location>
        <begin position="53"/>
        <end position="72"/>
    </location>
</feature>
<feature type="region of interest" description="Disordered" evidence="1">
    <location>
        <begin position="1"/>
        <end position="24"/>
    </location>
</feature>
<organism evidence="2 3">
    <name type="scientific">Ramazzottius varieornatus</name>
    <name type="common">Water bear</name>
    <name type="synonym">Tardigrade</name>
    <dbReference type="NCBI Taxonomy" id="947166"/>
    <lineage>
        <taxon>Eukaryota</taxon>
        <taxon>Metazoa</taxon>
        <taxon>Ecdysozoa</taxon>
        <taxon>Tardigrada</taxon>
        <taxon>Eutardigrada</taxon>
        <taxon>Parachela</taxon>
        <taxon>Hypsibioidea</taxon>
        <taxon>Ramazzottiidae</taxon>
        <taxon>Ramazzottius</taxon>
    </lineage>
</organism>
<dbReference type="EMBL" id="BDGG01000001">
    <property type="protein sequence ID" value="GAU90137.1"/>
    <property type="molecule type" value="Genomic_DNA"/>
</dbReference>
<evidence type="ECO:0000313" key="3">
    <source>
        <dbReference type="Proteomes" id="UP000186922"/>
    </source>
</evidence>
<sequence length="72" mass="8022">MGAFSARKENHSRYSNDHPNIPRHNKKQNKILVICSYSPICIGISAKICSKRTGEPKLSESDGLYKGSLKCD</sequence>
<keyword evidence="3" id="KW-1185">Reference proteome</keyword>
<evidence type="ECO:0000313" key="2">
    <source>
        <dbReference type="EMBL" id="GAU90137.1"/>
    </source>
</evidence>
<accession>A0A1D1USA8</accession>